<keyword evidence="3" id="KW-1185">Reference proteome</keyword>
<protein>
    <submittedName>
        <fullName evidence="2">Uncharacterized protein</fullName>
    </submittedName>
</protein>
<feature type="coiled-coil region" evidence="1">
    <location>
        <begin position="143"/>
        <end position="192"/>
    </location>
</feature>
<evidence type="ECO:0000256" key="1">
    <source>
        <dbReference type="SAM" id="Coils"/>
    </source>
</evidence>
<organism evidence="2 3">
    <name type="scientific">Brassica napus</name>
    <name type="common">Rape</name>
    <dbReference type="NCBI Taxonomy" id="3708"/>
    <lineage>
        <taxon>Eukaryota</taxon>
        <taxon>Viridiplantae</taxon>
        <taxon>Streptophyta</taxon>
        <taxon>Embryophyta</taxon>
        <taxon>Tracheophyta</taxon>
        <taxon>Spermatophyta</taxon>
        <taxon>Magnoliopsida</taxon>
        <taxon>eudicotyledons</taxon>
        <taxon>Gunneridae</taxon>
        <taxon>Pentapetalae</taxon>
        <taxon>rosids</taxon>
        <taxon>malvids</taxon>
        <taxon>Brassicales</taxon>
        <taxon>Brassicaceae</taxon>
        <taxon>Brassiceae</taxon>
        <taxon>Brassica</taxon>
    </lineage>
</organism>
<dbReference type="Proteomes" id="UP000824890">
    <property type="component" value="Unassembled WGS sequence"/>
</dbReference>
<proteinExistence type="predicted"/>
<sequence>MLNSLSPAVHKLYLSVGSPSSARLEKATLTTSFPSHLPHTALSSLISKHPKTHLINRRFLLSHSRGRTRQIWGQARSDSFSRLSHHTWELMNSVDDEFESPKLRKLIISSLNSNLWAKPDLNRIVDRLSGSALKLEEDYEFIEDSSKETSRLAEEENKRLRQEIEERLRQEIEELRRERKRKEKEMETEMETEMVRLDERKEEVTITLIRF</sequence>
<comment type="caution">
    <text evidence="2">The sequence shown here is derived from an EMBL/GenBank/DDBJ whole genome shotgun (WGS) entry which is preliminary data.</text>
</comment>
<gene>
    <name evidence="2" type="ORF">HID58_041459</name>
</gene>
<dbReference type="EMBL" id="JAGKQM010000011">
    <property type="protein sequence ID" value="KAH0901956.1"/>
    <property type="molecule type" value="Genomic_DNA"/>
</dbReference>
<keyword evidence="1" id="KW-0175">Coiled coil</keyword>
<evidence type="ECO:0000313" key="2">
    <source>
        <dbReference type="EMBL" id="KAH0901956.1"/>
    </source>
</evidence>
<accession>A0ABQ8BCH2</accession>
<evidence type="ECO:0000313" key="3">
    <source>
        <dbReference type="Proteomes" id="UP000824890"/>
    </source>
</evidence>
<reference evidence="2 3" key="1">
    <citation type="submission" date="2021-05" db="EMBL/GenBank/DDBJ databases">
        <title>Genome Assembly of Synthetic Allotetraploid Brassica napus Reveals Homoeologous Exchanges between Subgenomes.</title>
        <authorList>
            <person name="Davis J.T."/>
        </authorList>
    </citation>
    <scope>NUCLEOTIDE SEQUENCE [LARGE SCALE GENOMIC DNA]</scope>
    <source>
        <strain evidence="3">cv. Da-Ae</strain>
        <tissue evidence="2">Seedling</tissue>
    </source>
</reference>
<name>A0ABQ8BCH2_BRANA</name>